<keyword evidence="4 6" id="KW-0479">Metal-binding</keyword>
<dbReference type="PIRSF" id="PIRSF002030">
    <property type="entry name" value="Globin_Protozoa/Cyanobacteria"/>
    <property type="match status" value="1"/>
</dbReference>
<dbReference type="eggNOG" id="ENOG502RUCJ">
    <property type="taxonomic scope" value="Eukaryota"/>
</dbReference>
<dbReference type="Gene3D" id="1.10.490.10">
    <property type="entry name" value="Globins"/>
    <property type="match status" value="1"/>
</dbReference>
<comment type="cofactor">
    <cofactor evidence="6">
        <name>heme</name>
        <dbReference type="ChEBI" id="CHEBI:30413"/>
    </cofactor>
    <text evidence="6">Binds 1 heme group per subunit.</text>
</comment>
<reference evidence="7 8" key="2">
    <citation type="submission" date="2016-05" db="EMBL/GenBank/DDBJ databases">
        <title>Lineage-specific infection strategies underlie the spectrum of fungal disease in amphibians.</title>
        <authorList>
            <person name="Cuomo C.A."/>
            <person name="Farrer R.A."/>
            <person name="James T."/>
            <person name="Longcore J."/>
            <person name="Birren B."/>
        </authorList>
    </citation>
    <scope>NUCLEOTIDE SEQUENCE [LARGE SCALE GENOMIC DNA]</scope>
    <source>
        <strain evidence="7 8">JEL423</strain>
    </source>
</reference>
<name>A0A177WT05_BATDL</name>
<dbReference type="GO" id="GO:0020037">
    <property type="term" value="F:heme binding"/>
    <property type="evidence" value="ECO:0007669"/>
    <property type="project" value="InterPro"/>
</dbReference>
<protein>
    <recommendedName>
        <fullName evidence="9">Group 1 truncated hemoglobin</fullName>
    </recommendedName>
</protein>
<organism evidence="7 8">
    <name type="scientific">Batrachochytrium dendrobatidis (strain JEL423)</name>
    <dbReference type="NCBI Taxonomy" id="403673"/>
    <lineage>
        <taxon>Eukaryota</taxon>
        <taxon>Fungi</taxon>
        <taxon>Fungi incertae sedis</taxon>
        <taxon>Chytridiomycota</taxon>
        <taxon>Chytridiomycota incertae sedis</taxon>
        <taxon>Chytridiomycetes</taxon>
        <taxon>Rhizophydiales</taxon>
        <taxon>Rhizophydiales incertae sedis</taxon>
        <taxon>Batrachochytrium</taxon>
    </lineage>
</organism>
<keyword evidence="2" id="KW-0813">Transport</keyword>
<dbReference type="InterPro" id="IPR012292">
    <property type="entry name" value="Globin/Proto"/>
</dbReference>
<dbReference type="OrthoDB" id="2155372at2759"/>
<dbReference type="InterPro" id="IPR009050">
    <property type="entry name" value="Globin-like_sf"/>
</dbReference>
<evidence type="ECO:0000313" key="7">
    <source>
        <dbReference type="EMBL" id="OAJ42946.1"/>
    </source>
</evidence>
<gene>
    <name evidence="7" type="ORF">BDEG_26335</name>
</gene>
<evidence type="ECO:0000256" key="5">
    <source>
        <dbReference type="ARBA" id="ARBA00023004"/>
    </source>
</evidence>
<proteinExistence type="inferred from homology"/>
<evidence type="ECO:0008006" key="9">
    <source>
        <dbReference type="Google" id="ProtNLM"/>
    </source>
</evidence>
<sequence>MATLLDQVGGEDAVGAVVEIFYDNLVKDERVNSFFVNTNMARQRRMQKMFLLHVLGGREYNGSSMVKAHAKLNLKDEHFDAVIEVLTDALKTAGVADPLVKSIIDAAETTRDAVLGRVKEDA</sequence>
<dbReference type="VEuPathDB" id="FungiDB:BDEG_26335"/>
<evidence type="ECO:0000256" key="6">
    <source>
        <dbReference type="PIRSR" id="PIRSR002030-1"/>
    </source>
</evidence>
<evidence type="ECO:0000256" key="3">
    <source>
        <dbReference type="ARBA" id="ARBA00022617"/>
    </source>
</evidence>
<dbReference type="STRING" id="403673.A0A177WT05"/>
<dbReference type="GO" id="GO:0046872">
    <property type="term" value="F:metal ion binding"/>
    <property type="evidence" value="ECO:0007669"/>
    <property type="project" value="UniProtKB-KW"/>
</dbReference>
<dbReference type="SUPFAM" id="SSF46458">
    <property type="entry name" value="Globin-like"/>
    <property type="match status" value="1"/>
</dbReference>
<keyword evidence="3 6" id="KW-0349">Heme</keyword>
<dbReference type="GO" id="GO:0019825">
    <property type="term" value="F:oxygen binding"/>
    <property type="evidence" value="ECO:0007669"/>
    <property type="project" value="InterPro"/>
</dbReference>
<dbReference type="AlphaFoldDB" id="A0A177WT05"/>
<reference evidence="7 8" key="1">
    <citation type="submission" date="2006-10" db="EMBL/GenBank/DDBJ databases">
        <title>The Genome Sequence of Batrachochytrium dendrobatidis JEL423.</title>
        <authorList>
            <consortium name="The Broad Institute Genome Sequencing Platform"/>
            <person name="Birren B."/>
            <person name="Lander E."/>
            <person name="Galagan J."/>
            <person name="Cuomo C."/>
            <person name="Devon K."/>
            <person name="Jaffe D."/>
            <person name="Butler J."/>
            <person name="Alvarez P."/>
            <person name="Gnerre S."/>
            <person name="Grabherr M."/>
            <person name="Kleber M."/>
            <person name="Mauceli E."/>
            <person name="Brockman W."/>
            <person name="Young S."/>
            <person name="LaButti K."/>
            <person name="Sykes S."/>
            <person name="DeCaprio D."/>
            <person name="Crawford M."/>
            <person name="Koehrsen M."/>
            <person name="Engels R."/>
            <person name="Montgomery P."/>
            <person name="Pearson M."/>
            <person name="Howarth C."/>
            <person name="Larson L."/>
            <person name="White J."/>
            <person name="O'Leary S."/>
            <person name="Kodira C."/>
            <person name="Zeng Q."/>
            <person name="Yandava C."/>
            <person name="Alvarado L."/>
            <person name="Longcore J."/>
            <person name="James T."/>
        </authorList>
    </citation>
    <scope>NUCLEOTIDE SEQUENCE [LARGE SCALE GENOMIC DNA]</scope>
    <source>
        <strain evidence="7 8">JEL423</strain>
    </source>
</reference>
<dbReference type="EMBL" id="DS022308">
    <property type="protein sequence ID" value="OAJ42946.1"/>
    <property type="molecule type" value="Genomic_DNA"/>
</dbReference>
<feature type="binding site" description="proximal binding residue" evidence="6">
    <location>
        <position position="69"/>
    </location>
    <ligand>
        <name>heme</name>
        <dbReference type="ChEBI" id="CHEBI:30413"/>
    </ligand>
    <ligandPart>
        <name>Fe</name>
        <dbReference type="ChEBI" id="CHEBI:18248"/>
    </ligandPart>
</feature>
<dbReference type="CDD" id="cd00454">
    <property type="entry name" value="TrHb1_N"/>
    <property type="match status" value="1"/>
</dbReference>
<dbReference type="InterPro" id="IPR001486">
    <property type="entry name" value="Hemoglobin_trunc"/>
</dbReference>
<evidence type="ECO:0000256" key="2">
    <source>
        <dbReference type="ARBA" id="ARBA00022448"/>
    </source>
</evidence>
<evidence type="ECO:0000313" key="8">
    <source>
        <dbReference type="Proteomes" id="UP000077115"/>
    </source>
</evidence>
<comment type="similarity">
    <text evidence="1">Belongs to the truncated hemoglobin family. Group I subfamily.</text>
</comment>
<evidence type="ECO:0000256" key="1">
    <source>
        <dbReference type="ARBA" id="ARBA00009660"/>
    </source>
</evidence>
<dbReference type="Proteomes" id="UP000077115">
    <property type="component" value="Unassembled WGS sequence"/>
</dbReference>
<keyword evidence="5 6" id="KW-0408">Iron</keyword>
<dbReference type="InterPro" id="IPR016339">
    <property type="entry name" value="Hemoglobin_trunc_I"/>
</dbReference>
<dbReference type="Pfam" id="PF01152">
    <property type="entry name" value="Bac_globin"/>
    <property type="match status" value="1"/>
</dbReference>
<accession>A0A177WT05</accession>
<evidence type="ECO:0000256" key="4">
    <source>
        <dbReference type="ARBA" id="ARBA00022723"/>
    </source>
</evidence>